<protein>
    <submittedName>
        <fullName evidence="5">Uncharacterized protein</fullName>
    </submittedName>
</protein>
<dbReference type="PANTHER" id="PTHR46124:SF4">
    <property type="entry name" value="HYDROLASE TATD"/>
    <property type="match status" value="1"/>
</dbReference>
<dbReference type="KEGG" id="vco:VC0395_A2415"/>
<feature type="binding site" evidence="4">
    <location>
        <position position="128"/>
    </location>
    <ligand>
        <name>a divalent metal cation</name>
        <dbReference type="ChEBI" id="CHEBI:60240"/>
        <label>2</label>
    </ligand>
</feature>
<gene>
    <name evidence="5" type="ordered locus">VC0395_A2415</name>
</gene>
<dbReference type="PIRSF" id="PIRSF005902">
    <property type="entry name" value="DNase_TatD"/>
    <property type="match status" value="1"/>
</dbReference>
<accession>A0A0H3ALQ4</accession>
<dbReference type="CDD" id="cd01310">
    <property type="entry name" value="TatD_DNAse"/>
    <property type="match status" value="1"/>
</dbReference>
<dbReference type="KEGG" id="vcr:VC395_0077"/>
<dbReference type="OrthoDB" id="9810005at2"/>
<dbReference type="PATRIC" id="fig|345073.21.peg.72"/>
<dbReference type="GO" id="GO:0005829">
    <property type="term" value="C:cytosol"/>
    <property type="evidence" value="ECO:0007669"/>
    <property type="project" value="TreeGrafter"/>
</dbReference>
<comment type="similarity">
    <text evidence="1">Belongs to the metallo-dependent hydrolases superfamily. TatD-type hydrolase family.</text>
</comment>
<feature type="binding site" evidence="4">
    <location>
        <position position="5"/>
    </location>
    <ligand>
        <name>a divalent metal cation</name>
        <dbReference type="ChEBI" id="CHEBI:60240"/>
        <label>1</label>
    </ligand>
</feature>
<dbReference type="FunFam" id="3.20.20.140:FF:000005">
    <property type="entry name" value="TatD family hydrolase"/>
    <property type="match status" value="1"/>
</dbReference>
<feature type="binding site" evidence="4">
    <location>
        <position position="202"/>
    </location>
    <ligand>
        <name>a divalent metal cation</name>
        <dbReference type="ChEBI" id="CHEBI:60240"/>
        <label>1</label>
    </ligand>
</feature>
<feature type="binding site" evidence="4">
    <location>
        <position position="92"/>
    </location>
    <ligand>
        <name>a divalent metal cation</name>
        <dbReference type="ChEBI" id="CHEBI:60240"/>
        <label>1</label>
    </ligand>
</feature>
<evidence type="ECO:0000256" key="3">
    <source>
        <dbReference type="ARBA" id="ARBA00022801"/>
    </source>
</evidence>
<dbReference type="Proteomes" id="UP000000249">
    <property type="component" value="Chromosome 1"/>
</dbReference>
<evidence type="ECO:0000256" key="2">
    <source>
        <dbReference type="ARBA" id="ARBA00022723"/>
    </source>
</evidence>
<dbReference type="GO" id="GO:0016788">
    <property type="term" value="F:hydrolase activity, acting on ester bonds"/>
    <property type="evidence" value="ECO:0007669"/>
    <property type="project" value="InterPro"/>
</dbReference>
<evidence type="ECO:0000256" key="1">
    <source>
        <dbReference type="ARBA" id="ARBA00009275"/>
    </source>
</evidence>
<dbReference type="AlphaFoldDB" id="A0A0H3ALQ4"/>
<dbReference type="InterPro" id="IPR032466">
    <property type="entry name" value="Metal_Hydrolase"/>
</dbReference>
<feature type="binding site" evidence="4">
    <location>
        <position position="153"/>
    </location>
    <ligand>
        <name>a divalent metal cation</name>
        <dbReference type="ChEBI" id="CHEBI:60240"/>
        <label>2</label>
    </ligand>
</feature>
<evidence type="ECO:0000256" key="4">
    <source>
        <dbReference type="PIRSR" id="PIRSR005902-1"/>
    </source>
</evidence>
<evidence type="ECO:0000313" key="5">
    <source>
        <dbReference type="EMBL" id="ABQ21775.1"/>
    </source>
</evidence>
<organism evidence="5 6">
    <name type="scientific">Vibrio cholerae serotype O1 (strain ATCC 39541 / Classical Ogawa 395 / O395)</name>
    <dbReference type="NCBI Taxonomy" id="345073"/>
    <lineage>
        <taxon>Bacteria</taxon>
        <taxon>Pseudomonadati</taxon>
        <taxon>Pseudomonadota</taxon>
        <taxon>Gammaproteobacteria</taxon>
        <taxon>Vibrionales</taxon>
        <taxon>Vibrionaceae</taxon>
        <taxon>Vibrio</taxon>
    </lineage>
</organism>
<dbReference type="SUPFAM" id="SSF51556">
    <property type="entry name" value="Metallo-dependent hydrolases"/>
    <property type="match status" value="1"/>
</dbReference>
<evidence type="ECO:0000313" key="6">
    <source>
        <dbReference type="Proteomes" id="UP000000249"/>
    </source>
</evidence>
<feature type="binding site" evidence="4">
    <location>
        <position position="7"/>
    </location>
    <ligand>
        <name>a divalent metal cation</name>
        <dbReference type="ChEBI" id="CHEBI:60240"/>
        <label>1</label>
    </ligand>
</feature>
<dbReference type="Pfam" id="PF01026">
    <property type="entry name" value="TatD_DNase"/>
    <property type="match status" value="1"/>
</dbReference>
<dbReference type="InterPro" id="IPR015991">
    <property type="entry name" value="TatD/YcfH-like"/>
</dbReference>
<dbReference type="InterPro" id="IPR001130">
    <property type="entry name" value="TatD-like"/>
</dbReference>
<dbReference type="EMBL" id="CP000627">
    <property type="protein sequence ID" value="ABQ21775.1"/>
    <property type="molecule type" value="Genomic_DNA"/>
</dbReference>
<proteinExistence type="inferred from homology"/>
<reference evidence="5 6" key="1">
    <citation type="submission" date="2007-03" db="EMBL/GenBank/DDBJ databases">
        <authorList>
            <person name="Heidelberg J."/>
        </authorList>
    </citation>
    <scope>NUCLEOTIDE SEQUENCE [LARGE SCALE GENOMIC DNA]</scope>
    <source>
        <strain evidence="6">ATCC 39541 / Classical Ogawa 395 / O395</strain>
    </source>
</reference>
<dbReference type="RefSeq" id="WP_000567380.1">
    <property type="nucleotide sequence ID" value="NC_009457.1"/>
</dbReference>
<dbReference type="eggNOG" id="COG0084">
    <property type="taxonomic scope" value="Bacteria"/>
</dbReference>
<name>A0A0H3ALQ4_VIBC3</name>
<keyword evidence="2 4" id="KW-0479">Metal-binding</keyword>
<keyword evidence="3" id="KW-0378">Hydrolase</keyword>
<dbReference type="GO" id="GO:0004536">
    <property type="term" value="F:DNA nuclease activity"/>
    <property type="evidence" value="ECO:0007669"/>
    <property type="project" value="InterPro"/>
</dbReference>
<dbReference type="PANTHER" id="PTHR46124">
    <property type="entry name" value="D-AMINOACYL-TRNA DEACYLASE"/>
    <property type="match status" value="1"/>
</dbReference>
<sequence length="255" mass="28628">MIDTHAHVYASEFDHDRDEVIARARQVGIEKILMPNIDLNSIAPMLATEKAYPDLCHSMMGLHPCYVDANVKQTLATIYEWFSRHTFIAVGEIGIDLYWDKTFKAEQEMAFLTQLNWAKELDLPVVIHTRDSLNETLALLKQAQDGRLRGVFHCFGGSVDEAKAINDLGFHLGIGGVSTFKNSGMDQVIPQLDLNYVILETDCPYLAPVPHRGKRNEPMLTHLISEKVAQLRSLPLGEVIKITNNNSKALFGLDK</sequence>
<dbReference type="GO" id="GO:0046872">
    <property type="term" value="F:metal ion binding"/>
    <property type="evidence" value="ECO:0007669"/>
    <property type="project" value="UniProtKB-KW"/>
</dbReference>
<dbReference type="NCBIfam" id="TIGR00010">
    <property type="entry name" value="YchF/TatD family DNA exonuclease"/>
    <property type="match status" value="1"/>
</dbReference>
<dbReference type="Gene3D" id="3.20.20.140">
    <property type="entry name" value="Metal-dependent hydrolases"/>
    <property type="match status" value="1"/>
</dbReference>